<feature type="transmembrane region" description="Helical" evidence="12">
    <location>
        <begin position="67"/>
        <end position="90"/>
    </location>
</feature>
<keyword evidence="7 12" id="KW-0406">Ion transport</keyword>
<evidence type="ECO:0000256" key="2">
    <source>
        <dbReference type="ARBA" id="ARBA00022475"/>
    </source>
</evidence>
<proteinExistence type="inferred from homology"/>
<evidence type="ECO:0000313" key="14">
    <source>
        <dbReference type="Proteomes" id="UP001234343"/>
    </source>
</evidence>
<keyword evidence="12" id="KW-0813">Transport</keyword>
<comment type="function">
    <text evidence="12">Fluoride-specific ion channel. Important for reducing fluoride concentration in the cell, thus reducing its toxicity.</text>
</comment>
<comment type="catalytic activity">
    <reaction evidence="11">
        <text>fluoride(in) = fluoride(out)</text>
        <dbReference type="Rhea" id="RHEA:76159"/>
        <dbReference type="ChEBI" id="CHEBI:17051"/>
    </reaction>
    <physiologicalReaction direction="left-to-right" evidence="11">
        <dbReference type="Rhea" id="RHEA:76160"/>
    </physiologicalReaction>
</comment>
<name>A0ABT7SX85_9ALTE</name>
<evidence type="ECO:0000256" key="6">
    <source>
        <dbReference type="ARBA" id="ARBA00023053"/>
    </source>
</evidence>
<comment type="subcellular location">
    <subcellularLocation>
        <location evidence="1 12">Cell membrane</location>
        <topology evidence="1 12">Multi-pass membrane protein</topology>
    </subcellularLocation>
</comment>
<reference evidence="13 14" key="1">
    <citation type="submission" date="2023-06" db="EMBL/GenBank/DDBJ databases">
        <title>Alteromonas sp. ASW11-36 isolated from intertidal sand.</title>
        <authorList>
            <person name="Li Y."/>
        </authorList>
    </citation>
    <scope>NUCLEOTIDE SEQUENCE [LARGE SCALE GENOMIC DNA]</scope>
    <source>
        <strain evidence="13 14">ASW11-36</strain>
    </source>
</reference>
<feature type="transmembrane region" description="Helical" evidence="12">
    <location>
        <begin position="35"/>
        <end position="55"/>
    </location>
</feature>
<dbReference type="Proteomes" id="UP001234343">
    <property type="component" value="Unassembled WGS sequence"/>
</dbReference>
<dbReference type="EMBL" id="JAUCBP010000007">
    <property type="protein sequence ID" value="MDM7860803.1"/>
    <property type="molecule type" value="Genomic_DNA"/>
</dbReference>
<dbReference type="PANTHER" id="PTHR28259">
    <property type="entry name" value="FLUORIDE EXPORT PROTEIN 1-RELATED"/>
    <property type="match status" value="1"/>
</dbReference>
<dbReference type="PANTHER" id="PTHR28259:SF1">
    <property type="entry name" value="FLUORIDE EXPORT PROTEIN 1-RELATED"/>
    <property type="match status" value="1"/>
</dbReference>
<dbReference type="HAMAP" id="MF_00454">
    <property type="entry name" value="FluC"/>
    <property type="match status" value="1"/>
</dbReference>
<evidence type="ECO:0000313" key="13">
    <source>
        <dbReference type="EMBL" id="MDM7860803.1"/>
    </source>
</evidence>
<evidence type="ECO:0000256" key="10">
    <source>
        <dbReference type="ARBA" id="ARBA00035120"/>
    </source>
</evidence>
<dbReference type="InterPro" id="IPR003691">
    <property type="entry name" value="FluC"/>
</dbReference>
<sequence length="122" mass="13033">MTMYMYVALGGAVGACLRFFITTKADLWFGKGLPFGTLAVNVIGSFLLGLLYMCLQDAYAESPYRALLGIGVLGAFTTFSTFSLDTVLMIQHGEWFKALANVGLNVVVCVMAAGLAVFLVKG</sequence>
<feature type="binding site" evidence="12">
    <location>
        <position position="74"/>
    </location>
    <ligand>
        <name>Na(+)</name>
        <dbReference type="ChEBI" id="CHEBI:29101"/>
        <note>structural</note>
    </ligand>
</feature>
<evidence type="ECO:0000256" key="9">
    <source>
        <dbReference type="ARBA" id="ARBA00023303"/>
    </source>
</evidence>
<keyword evidence="5 12" id="KW-1133">Transmembrane helix</keyword>
<keyword evidence="3" id="KW-0997">Cell inner membrane</keyword>
<evidence type="ECO:0000256" key="11">
    <source>
        <dbReference type="ARBA" id="ARBA00035585"/>
    </source>
</evidence>
<keyword evidence="4 12" id="KW-0812">Transmembrane</keyword>
<evidence type="ECO:0000256" key="5">
    <source>
        <dbReference type="ARBA" id="ARBA00022989"/>
    </source>
</evidence>
<comment type="similarity">
    <text evidence="10 12">Belongs to the fluoride channel Fluc/FEX (TC 1.A.43) family.</text>
</comment>
<evidence type="ECO:0000256" key="12">
    <source>
        <dbReference type="HAMAP-Rule" id="MF_00454"/>
    </source>
</evidence>
<gene>
    <name evidence="12 13" type="primary">crcB</name>
    <name evidence="12" type="synonym">fluC</name>
    <name evidence="13" type="ORF">QTP81_09350</name>
</gene>
<comment type="activity regulation">
    <text evidence="12">Na(+) is not transported, but it plays an essential structural role and its presence is essential for fluoride channel function.</text>
</comment>
<evidence type="ECO:0000256" key="7">
    <source>
        <dbReference type="ARBA" id="ARBA00023065"/>
    </source>
</evidence>
<feature type="transmembrane region" description="Helical" evidence="12">
    <location>
        <begin position="102"/>
        <end position="120"/>
    </location>
</feature>
<dbReference type="Pfam" id="PF02537">
    <property type="entry name" value="CRCB"/>
    <property type="match status" value="1"/>
</dbReference>
<accession>A0ABT7SX85</accession>
<protein>
    <recommendedName>
        <fullName evidence="12">Fluoride-specific ion channel FluC</fullName>
    </recommendedName>
</protein>
<keyword evidence="8 12" id="KW-0472">Membrane</keyword>
<dbReference type="NCBIfam" id="TIGR00494">
    <property type="entry name" value="crcB"/>
    <property type="match status" value="1"/>
</dbReference>
<evidence type="ECO:0000256" key="3">
    <source>
        <dbReference type="ARBA" id="ARBA00022519"/>
    </source>
</evidence>
<dbReference type="RefSeq" id="WP_289365086.1">
    <property type="nucleotide sequence ID" value="NZ_JAUCBP010000007.1"/>
</dbReference>
<keyword evidence="2 12" id="KW-1003">Cell membrane</keyword>
<feature type="binding site" evidence="12">
    <location>
        <position position="77"/>
    </location>
    <ligand>
        <name>Na(+)</name>
        <dbReference type="ChEBI" id="CHEBI:29101"/>
        <note>structural</note>
    </ligand>
</feature>
<keyword evidence="6 12" id="KW-0915">Sodium</keyword>
<keyword evidence="14" id="KW-1185">Reference proteome</keyword>
<evidence type="ECO:0000256" key="1">
    <source>
        <dbReference type="ARBA" id="ARBA00004651"/>
    </source>
</evidence>
<comment type="caution">
    <text evidence="13">The sequence shown here is derived from an EMBL/GenBank/DDBJ whole genome shotgun (WGS) entry which is preliminary data.</text>
</comment>
<keyword evidence="12" id="KW-0479">Metal-binding</keyword>
<evidence type="ECO:0000256" key="8">
    <source>
        <dbReference type="ARBA" id="ARBA00023136"/>
    </source>
</evidence>
<organism evidence="13 14">
    <name type="scientific">Alteromonas arenosi</name>
    <dbReference type="NCBI Taxonomy" id="3055817"/>
    <lineage>
        <taxon>Bacteria</taxon>
        <taxon>Pseudomonadati</taxon>
        <taxon>Pseudomonadota</taxon>
        <taxon>Gammaproteobacteria</taxon>
        <taxon>Alteromonadales</taxon>
        <taxon>Alteromonadaceae</taxon>
        <taxon>Alteromonas/Salinimonas group</taxon>
        <taxon>Alteromonas</taxon>
    </lineage>
</organism>
<keyword evidence="9 12" id="KW-0407">Ion channel</keyword>
<evidence type="ECO:0000256" key="4">
    <source>
        <dbReference type="ARBA" id="ARBA00022692"/>
    </source>
</evidence>